<dbReference type="InterPro" id="IPR048279">
    <property type="entry name" value="MdtK-like"/>
</dbReference>
<proteinExistence type="inferred from homology"/>
<evidence type="ECO:0000256" key="9">
    <source>
        <dbReference type="ARBA" id="ARBA00022989"/>
    </source>
</evidence>
<comment type="subcellular location">
    <subcellularLocation>
        <location evidence="2">Cell membrane</location>
        <topology evidence="2">Multi-pass membrane protein</topology>
    </subcellularLocation>
</comment>
<dbReference type="Proteomes" id="UP000824258">
    <property type="component" value="Unassembled WGS sequence"/>
</dbReference>
<feature type="transmembrane region" description="Helical" evidence="13">
    <location>
        <begin position="167"/>
        <end position="191"/>
    </location>
</feature>
<dbReference type="GO" id="GO:0006811">
    <property type="term" value="P:monoatomic ion transport"/>
    <property type="evidence" value="ECO:0007669"/>
    <property type="project" value="UniProtKB-KW"/>
</dbReference>
<evidence type="ECO:0000256" key="5">
    <source>
        <dbReference type="ARBA" id="ARBA00022448"/>
    </source>
</evidence>
<evidence type="ECO:0000256" key="12">
    <source>
        <dbReference type="ARBA" id="ARBA00031636"/>
    </source>
</evidence>
<comment type="caution">
    <text evidence="14">The sequence shown here is derived from an EMBL/GenBank/DDBJ whole genome shotgun (WGS) entry which is preliminary data.</text>
</comment>
<feature type="transmembrane region" description="Helical" evidence="13">
    <location>
        <begin position="286"/>
        <end position="303"/>
    </location>
</feature>
<evidence type="ECO:0000256" key="2">
    <source>
        <dbReference type="ARBA" id="ARBA00004651"/>
    </source>
</evidence>
<feature type="transmembrane region" description="Helical" evidence="13">
    <location>
        <begin position="63"/>
        <end position="82"/>
    </location>
</feature>
<gene>
    <name evidence="14" type="ORF">IAA70_00010</name>
</gene>
<dbReference type="Pfam" id="PF01554">
    <property type="entry name" value="MatE"/>
    <property type="match status" value="2"/>
</dbReference>
<dbReference type="NCBIfam" id="TIGR00797">
    <property type="entry name" value="matE"/>
    <property type="match status" value="1"/>
</dbReference>
<dbReference type="InterPro" id="IPR002528">
    <property type="entry name" value="MATE_fam"/>
</dbReference>
<protein>
    <recommendedName>
        <fullName evidence="4">Probable multidrug resistance protein NorM</fullName>
    </recommendedName>
    <alternativeName>
        <fullName evidence="12">Multidrug-efflux transporter</fullName>
    </alternativeName>
</protein>
<evidence type="ECO:0000256" key="6">
    <source>
        <dbReference type="ARBA" id="ARBA00022449"/>
    </source>
</evidence>
<feature type="transmembrane region" description="Helical" evidence="13">
    <location>
        <begin position="395"/>
        <end position="415"/>
    </location>
</feature>
<keyword evidence="8 13" id="KW-0812">Transmembrane</keyword>
<comment type="similarity">
    <text evidence="3">Belongs to the multi antimicrobial extrusion (MATE) (TC 2.A.66.1) family.</text>
</comment>
<evidence type="ECO:0000256" key="7">
    <source>
        <dbReference type="ARBA" id="ARBA00022475"/>
    </source>
</evidence>
<feature type="transmembrane region" description="Helical" evidence="13">
    <location>
        <begin position="245"/>
        <end position="266"/>
    </location>
</feature>
<comment type="function">
    <text evidence="1">Multidrug efflux pump.</text>
</comment>
<feature type="transmembrane region" description="Helical" evidence="13">
    <location>
        <begin position="94"/>
        <end position="121"/>
    </location>
</feature>
<dbReference type="AlphaFoldDB" id="A0A9D1A7U2"/>
<keyword evidence="9 13" id="KW-1133">Transmembrane helix</keyword>
<evidence type="ECO:0000256" key="11">
    <source>
        <dbReference type="ARBA" id="ARBA00023136"/>
    </source>
</evidence>
<dbReference type="PANTHER" id="PTHR43298:SF2">
    <property type="entry name" value="FMN_FAD EXPORTER YEEO-RELATED"/>
    <property type="match status" value="1"/>
</dbReference>
<keyword evidence="10" id="KW-0406">Ion transport</keyword>
<dbReference type="EMBL" id="DVGD01000001">
    <property type="protein sequence ID" value="HIR08765.1"/>
    <property type="molecule type" value="Genomic_DNA"/>
</dbReference>
<accession>A0A9D1A7U2</accession>
<evidence type="ECO:0000256" key="4">
    <source>
        <dbReference type="ARBA" id="ARBA00020268"/>
    </source>
</evidence>
<dbReference type="GO" id="GO:0042910">
    <property type="term" value="F:xenobiotic transmembrane transporter activity"/>
    <property type="evidence" value="ECO:0007669"/>
    <property type="project" value="InterPro"/>
</dbReference>
<dbReference type="GO" id="GO:0005886">
    <property type="term" value="C:plasma membrane"/>
    <property type="evidence" value="ECO:0007669"/>
    <property type="project" value="UniProtKB-SubCell"/>
</dbReference>
<reference evidence="14" key="2">
    <citation type="journal article" date="2021" name="PeerJ">
        <title>Extensive microbial diversity within the chicken gut microbiome revealed by metagenomics and culture.</title>
        <authorList>
            <person name="Gilroy R."/>
            <person name="Ravi A."/>
            <person name="Getino M."/>
            <person name="Pursley I."/>
            <person name="Horton D.L."/>
            <person name="Alikhan N.F."/>
            <person name="Baker D."/>
            <person name="Gharbi K."/>
            <person name="Hall N."/>
            <person name="Watson M."/>
            <person name="Adriaenssens E.M."/>
            <person name="Foster-Nyarko E."/>
            <person name="Jarju S."/>
            <person name="Secka A."/>
            <person name="Antonio M."/>
            <person name="Oren A."/>
            <person name="Chaudhuri R.R."/>
            <person name="La Ragione R."/>
            <person name="Hildebrand F."/>
            <person name="Pallen M.J."/>
        </authorList>
    </citation>
    <scope>NUCLEOTIDE SEQUENCE</scope>
    <source>
        <strain evidence="14">ChiHjej9B8-7071</strain>
    </source>
</reference>
<reference evidence="14" key="1">
    <citation type="submission" date="2020-10" db="EMBL/GenBank/DDBJ databases">
        <authorList>
            <person name="Gilroy R."/>
        </authorList>
    </citation>
    <scope>NUCLEOTIDE SEQUENCE</scope>
    <source>
        <strain evidence="14">ChiHjej9B8-7071</strain>
    </source>
</reference>
<keyword evidence="6" id="KW-0050">Antiport</keyword>
<name>A0A9D1A7U2_9FIRM</name>
<evidence type="ECO:0000313" key="15">
    <source>
        <dbReference type="Proteomes" id="UP000824258"/>
    </source>
</evidence>
<keyword evidence="5" id="KW-0813">Transport</keyword>
<feature type="transmembrane region" description="Helical" evidence="13">
    <location>
        <begin position="197"/>
        <end position="218"/>
    </location>
</feature>
<evidence type="ECO:0000256" key="8">
    <source>
        <dbReference type="ARBA" id="ARBA00022692"/>
    </source>
</evidence>
<sequence>MLSNYLGDKPFWRVTGRLALPIAIQNVLTSSFQLVDTLMVSQLGDVTLSAVGMAAQWGWLSNLLGFGLCSGMSVFVAQYWGVKDFKGIRRVLGMGILTALLLTAIFLSVALAAPAFVVSLFNRDPSVVDVGAQYLSIVCFSYPAVTLTNVLATVLRNTERVKLPMYVSAVTTVVNAVVDYGLIFGAFGFPALGVRGAALATCISAWMGPALILLFSAFEKNLLMGKLRELVAFNLRQLGEFCRRALPVVCNEGLWAIGTLVLNMIYSNQGYVYYAGMTIFRTFSELAFSFYVGLGNACVIMVGKSIGQGKIQRGVQDARRFSVLVPLAGLLIGGITILFRHPLISLFAMGDNLSAVTIETALAVTIFCSAEVMFRNVSYAQVVGVFRSGGDTLHGMVYDLSCLWLVSIPLTLLAAQVFHLPFLFVVMTAYLGEDIPKAILCLRHFKSLRWLMPVTEEGRTGLAEYRKRLMEGSS</sequence>
<dbReference type="InterPro" id="IPR050222">
    <property type="entry name" value="MATE_MdtK"/>
</dbReference>
<feature type="transmembrane region" description="Helical" evidence="13">
    <location>
        <begin position="133"/>
        <end position="155"/>
    </location>
</feature>
<dbReference type="PANTHER" id="PTHR43298">
    <property type="entry name" value="MULTIDRUG RESISTANCE PROTEIN NORM-RELATED"/>
    <property type="match status" value="1"/>
</dbReference>
<evidence type="ECO:0000256" key="10">
    <source>
        <dbReference type="ARBA" id="ARBA00023065"/>
    </source>
</evidence>
<keyword evidence="7" id="KW-1003">Cell membrane</keyword>
<keyword evidence="11 13" id="KW-0472">Membrane</keyword>
<dbReference type="PIRSF" id="PIRSF006603">
    <property type="entry name" value="DinF"/>
    <property type="match status" value="1"/>
</dbReference>
<evidence type="ECO:0000256" key="1">
    <source>
        <dbReference type="ARBA" id="ARBA00003408"/>
    </source>
</evidence>
<evidence type="ECO:0000256" key="3">
    <source>
        <dbReference type="ARBA" id="ARBA00010199"/>
    </source>
</evidence>
<dbReference type="GO" id="GO:0015297">
    <property type="term" value="F:antiporter activity"/>
    <property type="evidence" value="ECO:0007669"/>
    <property type="project" value="UniProtKB-KW"/>
</dbReference>
<organism evidence="14 15">
    <name type="scientific">Candidatus Avoscillospira stercoripullorum</name>
    <dbReference type="NCBI Taxonomy" id="2840709"/>
    <lineage>
        <taxon>Bacteria</taxon>
        <taxon>Bacillati</taxon>
        <taxon>Bacillota</taxon>
        <taxon>Clostridia</taxon>
        <taxon>Eubacteriales</taxon>
        <taxon>Oscillospiraceae</taxon>
        <taxon>Oscillospiraceae incertae sedis</taxon>
        <taxon>Candidatus Avoscillospira</taxon>
    </lineage>
</organism>
<evidence type="ECO:0000313" key="14">
    <source>
        <dbReference type="EMBL" id="HIR08765.1"/>
    </source>
</evidence>
<evidence type="ECO:0000256" key="13">
    <source>
        <dbReference type="SAM" id="Phobius"/>
    </source>
</evidence>
<feature type="transmembrane region" description="Helical" evidence="13">
    <location>
        <begin position="323"/>
        <end position="341"/>
    </location>
</feature>